<gene>
    <name evidence="10" type="ORF">BKX93_13225</name>
</gene>
<comment type="similarity">
    <text evidence="2 9">Belongs to the resistance-nodulation-cell division (RND) (TC 2.A.6) family.</text>
</comment>
<dbReference type="PRINTS" id="PR00702">
    <property type="entry name" value="ACRIFLAVINRP"/>
</dbReference>
<dbReference type="AlphaFoldDB" id="A0A1D9LHY4"/>
<dbReference type="NCBIfam" id="TIGR00915">
    <property type="entry name" value="2A0602"/>
    <property type="match status" value="1"/>
</dbReference>
<feature type="transmembrane region" description="Helical" evidence="9">
    <location>
        <begin position="897"/>
        <end position="917"/>
    </location>
</feature>
<evidence type="ECO:0000256" key="3">
    <source>
        <dbReference type="ARBA" id="ARBA00022448"/>
    </source>
</evidence>
<dbReference type="EMBL" id="CP017707">
    <property type="protein sequence ID" value="AOZ50859.1"/>
    <property type="molecule type" value="Genomic_DNA"/>
</dbReference>
<dbReference type="FunFam" id="3.30.70.1430:FF:000001">
    <property type="entry name" value="Efflux pump membrane transporter"/>
    <property type="match status" value="1"/>
</dbReference>
<proteinExistence type="inferred from homology"/>
<dbReference type="Gene3D" id="3.30.70.1320">
    <property type="entry name" value="Multidrug efflux transporter AcrB pore domain like"/>
    <property type="match status" value="1"/>
</dbReference>
<evidence type="ECO:0000256" key="5">
    <source>
        <dbReference type="ARBA" id="ARBA00022519"/>
    </source>
</evidence>
<dbReference type="FunFam" id="1.20.1640.10:FF:000001">
    <property type="entry name" value="Efflux pump membrane transporter"/>
    <property type="match status" value="1"/>
</dbReference>
<feature type="transmembrane region" description="Helical" evidence="9">
    <location>
        <begin position="1000"/>
        <end position="1026"/>
    </location>
</feature>
<dbReference type="Gene3D" id="3.30.2090.10">
    <property type="entry name" value="Multidrug efflux transporter AcrB TolC docking domain, DN and DC subdomains"/>
    <property type="match status" value="2"/>
</dbReference>
<dbReference type="Gene3D" id="1.20.1640.10">
    <property type="entry name" value="Multidrug efflux transporter AcrB transmembrane domain"/>
    <property type="match status" value="2"/>
</dbReference>
<name>A0A1D9LHY4_9NEIS</name>
<dbReference type="STRING" id="1108595.BKX93_13225"/>
<evidence type="ECO:0000256" key="4">
    <source>
        <dbReference type="ARBA" id="ARBA00022475"/>
    </source>
</evidence>
<feature type="transmembrane region" description="Helical" evidence="9">
    <location>
        <begin position="443"/>
        <end position="466"/>
    </location>
</feature>
<feature type="transmembrane region" description="Helical" evidence="9">
    <location>
        <begin position="872"/>
        <end position="890"/>
    </location>
</feature>
<dbReference type="InterPro" id="IPR001036">
    <property type="entry name" value="Acrflvin-R"/>
</dbReference>
<evidence type="ECO:0000256" key="6">
    <source>
        <dbReference type="ARBA" id="ARBA00022692"/>
    </source>
</evidence>
<keyword evidence="5 9" id="KW-0997">Cell inner membrane</keyword>
<keyword evidence="4" id="KW-1003">Cell membrane</keyword>
<feature type="transmembrane region" description="Helical" evidence="9">
    <location>
        <begin position="472"/>
        <end position="499"/>
    </location>
</feature>
<feature type="transmembrane region" description="Helical" evidence="9">
    <location>
        <begin position="395"/>
        <end position="415"/>
    </location>
</feature>
<keyword evidence="6 9" id="KW-0812">Transmembrane</keyword>
<dbReference type="GO" id="GO:0042910">
    <property type="term" value="F:xenobiotic transmembrane transporter activity"/>
    <property type="evidence" value="ECO:0007669"/>
    <property type="project" value="TreeGrafter"/>
</dbReference>
<feature type="transmembrane region" description="Helical" evidence="9">
    <location>
        <begin position="923"/>
        <end position="948"/>
    </location>
</feature>
<keyword evidence="3 9" id="KW-0813">Transport</keyword>
<dbReference type="Proteomes" id="UP000178776">
    <property type="component" value="Chromosome"/>
</dbReference>
<dbReference type="SUPFAM" id="SSF82693">
    <property type="entry name" value="Multidrug efflux transporter AcrB pore domain, PN1, PN2, PC1 and PC2 subdomains"/>
    <property type="match status" value="4"/>
</dbReference>
<dbReference type="Gene3D" id="3.30.70.1440">
    <property type="entry name" value="Multidrug efflux transporter AcrB pore domain"/>
    <property type="match status" value="1"/>
</dbReference>
<evidence type="ECO:0000256" key="7">
    <source>
        <dbReference type="ARBA" id="ARBA00022989"/>
    </source>
</evidence>
<feature type="transmembrane region" description="Helical" evidence="9">
    <location>
        <begin position="368"/>
        <end position="389"/>
    </location>
</feature>
<reference evidence="10 11" key="1">
    <citation type="submission" date="2016-10" db="EMBL/GenBank/DDBJ databases">
        <title>Chromobacterium muskegensis sp. nov., an insecticidal bacterium isolated from Sphagnum bogs.</title>
        <authorList>
            <person name="Sparks M.E."/>
            <person name="Blackburn M.B."/>
            <person name="Gundersen-Rindal D.E."/>
            <person name="Mitchell A."/>
            <person name="Farrar R."/>
            <person name="Kuhar D."/>
        </authorList>
    </citation>
    <scope>NUCLEOTIDE SEQUENCE [LARGE SCALE GENOMIC DNA]</scope>
    <source>
        <strain evidence="10 11">21-1</strain>
    </source>
</reference>
<dbReference type="GO" id="GO:0015562">
    <property type="term" value="F:efflux transmembrane transporter activity"/>
    <property type="evidence" value="ECO:0007669"/>
    <property type="project" value="InterPro"/>
</dbReference>
<feature type="transmembrane region" description="Helical" evidence="9">
    <location>
        <begin position="535"/>
        <end position="556"/>
    </location>
</feature>
<evidence type="ECO:0000256" key="8">
    <source>
        <dbReference type="ARBA" id="ARBA00023136"/>
    </source>
</evidence>
<protein>
    <recommendedName>
        <fullName evidence="9">Efflux pump membrane transporter</fullName>
    </recommendedName>
</protein>
<keyword evidence="8 9" id="KW-0472">Membrane</keyword>
<dbReference type="InterPro" id="IPR004764">
    <property type="entry name" value="MdtF-like"/>
</dbReference>
<dbReference type="GO" id="GO:0005886">
    <property type="term" value="C:plasma membrane"/>
    <property type="evidence" value="ECO:0007669"/>
    <property type="project" value="UniProtKB-SubCell"/>
</dbReference>
<dbReference type="SUPFAM" id="SSF82866">
    <property type="entry name" value="Multidrug efflux transporter AcrB transmembrane domain"/>
    <property type="match status" value="2"/>
</dbReference>
<evidence type="ECO:0000313" key="10">
    <source>
        <dbReference type="EMBL" id="AOZ50859.1"/>
    </source>
</evidence>
<dbReference type="GeneID" id="68842172"/>
<dbReference type="SUPFAM" id="SSF82714">
    <property type="entry name" value="Multidrug efflux transporter AcrB TolC docking domain, DN and DC subdomains"/>
    <property type="match status" value="2"/>
</dbReference>
<dbReference type="NCBIfam" id="NF000282">
    <property type="entry name" value="RND_permease_1"/>
    <property type="match status" value="1"/>
</dbReference>
<dbReference type="PANTHER" id="PTHR32063:SF76">
    <property type="entry name" value="EFFLUX PUMP MEMBRANE TRANSPORTER"/>
    <property type="match status" value="1"/>
</dbReference>
<evidence type="ECO:0000256" key="1">
    <source>
        <dbReference type="ARBA" id="ARBA00004429"/>
    </source>
</evidence>
<keyword evidence="7 9" id="KW-1133">Transmembrane helix</keyword>
<dbReference type="InterPro" id="IPR027463">
    <property type="entry name" value="AcrB_DN_DC_subdom"/>
</dbReference>
<evidence type="ECO:0000313" key="11">
    <source>
        <dbReference type="Proteomes" id="UP000178776"/>
    </source>
</evidence>
<dbReference type="RefSeq" id="WP_070980160.1">
    <property type="nucleotide sequence ID" value="NZ_CP017707.1"/>
</dbReference>
<evidence type="ECO:0000256" key="2">
    <source>
        <dbReference type="ARBA" id="ARBA00010942"/>
    </source>
</evidence>
<dbReference type="PANTHER" id="PTHR32063">
    <property type="match status" value="1"/>
</dbReference>
<feature type="transmembrane region" description="Helical" evidence="9">
    <location>
        <begin position="342"/>
        <end position="361"/>
    </location>
</feature>
<organism evidence="10 11">
    <name type="scientific">Chromobacterium vaccinii</name>
    <dbReference type="NCBI Taxonomy" id="1108595"/>
    <lineage>
        <taxon>Bacteria</taxon>
        <taxon>Pseudomonadati</taxon>
        <taxon>Pseudomonadota</taxon>
        <taxon>Betaproteobacteria</taxon>
        <taxon>Neisseriales</taxon>
        <taxon>Chromobacteriaceae</taxon>
        <taxon>Chromobacterium</taxon>
    </lineage>
</organism>
<feature type="transmembrane region" description="Helical" evidence="9">
    <location>
        <begin position="969"/>
        <end position="988"/>
    </location>
</feature>
<dbReference type="KEGG" id="cvc:BKX93_13225"/>
<comment type="subcellular location">
    <subcellularLocation>
        <location evidence="1 9">Cell inner membrane</location>
        <topology evidence="1 9">Multi-pass membrane protein</topology>
    </subcellularLocation>
</comment>
<evidence type="ECO:0000256" key="9">
    <source>
        <dbReference type="RuleBase" id="RU364070"/>
    </source>
</evidence>
<dbReference type="GO" id="GO:0009636">
    <property type="term" value="P:response to toxic substance"/>
    <property type="evidence" value="ECO:0007669"/>
    <property type="project" value="UniProtKB-ARBA"/>
</dbReference>
<comment type="caution">
    <text evidence="9">Lacks conserved residue(s) required for the propagation of feature annotation.</text>
</comment>
<accession>A0A1D9LHY4</accession>
<dbReference type="Pfam" id="PF00873">
    <property type="entry name" value="ACR_tran"/>
    <property type="match status" value="1"/>
</dbReference>
<sequence length="1047" mass="112314">MFSAFFIRRPIFASVISIVIMLAGLAAIKALPIQQYPEIVPPVVNVTASYPGASAEVIANTVAAPLEQAINGVDDMLYVQSNSASNGTLSLTVSFKIGTNADQATINVNNRVQSVLSQLPEEVRRQGVNVRKKSATILQVVSLFSPDNSHDTLFISNYALLNVVDELKRVQGVGDVVNFAGQDYSMRIWLKPDKLAQLKLTPSDVAAAIREQNSQFAAGKLGAEPTPQKLDFTYTVTTKGRLSEPEEFENIIVRANPDGSAVKLKDVARVELGALSYDFHGKHNGKATIPIGIFLAPGANQLATAQAVETEMLRLSKSFPTGLSYGIPYDTTKFVEVSIEEVYKTLGEAMVLVFLVVFLFLQNWRATLIPCLAVPVSIVGAFAGMYAFGFTINTLTLFGLVLAIGIVVDDAIVVLENVERLMTQEGLSPRDASLKAMKEVSGALVAIVLVLCSVFIPVAFLGGIAGQMYKQFAMTIAVSVVISGIVALTLTPALCALILKAEHQHPNRFFTWFNNWFDRLTERYAGGVAFINKRALLAVLLFGGLIAASAGLFRVIPSSLAPDEDQGYILAAAFLPDGASLTRTAATMDKLDAMMAKNPAVQDRMTFAGFDILSGGNKTNAGVSFIVLKPWDERKSPELSSMAVVKDVFGKGAMGISDGIVLAFNPPPISGMSNTGGFEAYVQDRAGRTPAELGDITKKMVAAAAKRPELKGVQTTFSASVPQVFVQLDRDKAKALGVPINSVFDTMQSTFGALYVNDFNKFGRTFRVQLQSEAPFRTKVDDLRNVYVRSQTGQMIPLTALVNIQQTTGPETLERFNVFPAAKLVGGPAPGYSSGQALTALEEVAKETLPEGYSLAWTGSAFQEKSTSGSSVLVFGFGMIMVFLILAAQYERWSLPISVLMAVPFAVFGALMANWLRGLANDVYFQVALVTLIGLSAKNAILIVEFAVQQMEEGMEAVDAAMQAARLRFRPIVMTSLAFVLGCVPLAISSGAGSASRHSIGTGVIGGMLAATFIATFFIPLFFILIMKLSKQNKPQQNAEAGGNADA</sequence>
<dbReference type="Gene3D" id="3.30.70.1430">
    <property type="entry name" value="Multidrug efflux transporter AcrB pore domain"/>
    <property type="match status" value="2"/>
</dbReference>